<comment type="catalytic activity">
    <reaction evidence="1 14">
        <text>Endohydrolysis of (1-&gt;4)-alpha-D-glucosidic linkages in polysaccharides containing three or more (1-&gt;4)-alpha-linked D-glucose units.</text>
        <dbReference type="EC" id="3.2.1.1"/>
    </reaction>
</comment>
<keyword evidence="12 14" id="KW-0326">Glycosidase</keyword>
<gene>
    <name evidence="17" type="ORF">PVAG01_10893</name>
</gene>
<keyword evidence="9" id="KW-1015">Disulfide bond</keyword>
<feature type="chain" id="PRO_5046540354" description="Alpha-amylase" evidence="15">
    <location>
        <begin position="27"/>
        <end position="523"/>
    </location>
</feature>
<evidence type="ECO:0000256" key="3">
    <source>
        <dbReference type="ARBA" id="ARBA00008061"/>
    </source>
</evidence>
<dbReference type="EC" id="3.2.1.1" evidence="4 14"/>
<keyword evidence="7 14" id="KW-0378">Hydrolase</keyword>
<evidence type="ECO:0000256" key="7">
    <source>
        <dbReference type="ARBA" id="ARBA00022801"/>
    </source>
</evidence>
<evidence type="ECO:0000313" key="17">
    <source>
        <dbReference type="EMBL" id="KAL3417883.1"/>
    </source>
</evidence>
<protein>
    <recommendedName>
        <fullName evidence="4 14">Alpha-amylase</fullName>
        <ecNumber evidence="4 14">3.2.1.1</ecNumber>
    </recommendedName>
</protein>
<keyword evidence="10" id="KW-0325">Glycoprotein</keyword>
<evidence type="ECO:0000256" key="5">
    <source>
        <dbReference type="ARBA" id="ARBA00022723"/>
    </source>
</evidence>
<evidence type="ECO:0000256" key="13">
    <source>
        <dbReference type="RuleBase" id="RU003615"/>
    </source>
</evidence>
<evidence type="ECO:0000256" key="4">
    <source>
        <dbReference type="ARBA" id="ARBA00012595"/>
    </source>
</evidence>
<evidence type="ECO:0000259" key="16">
    <source>
        <dbReference type="SMART" id="SM00642"/>
    </source>
</evidence>
<evidence type="ECO:0000256" key="1">
    <source>
        <dbReference type="ARBA" id="ARBA00000548"/>
    </source>
</evidence>
<comment type="cofactor">
    <cofactor evidence="2">
        <name>Ca(2+)</name>
        <dbReference type="ChEBI" id="CHEBI:29108"/>
    </cofactor>
</comment>
<dbReference type="InterPro" id="IPR015340">
    <property type="entry name" value="A_amylase_C_dom"/>
</dbReference>
<evidence type="ECO:0000256" key="9">
    <source>
        <dbReference type="ARBA" id="ARBA00023157"/>
    </source>
</evidence>
<dbReference type="Gene3D" id="3.20.20.80">
    <property type="entry name" value="Glycosidases"/>
    <property type="match status" value="1"/>
</dbReference>
<dbReference type="Gene3D" id="2.60.40.1180">
    <property type="entry name" value="Golgi alpha-mannosidase II"/>
    <property type="match status" value="1"/>
</dbReference>
<evidence type="ECO:0000256" key="6">
    <source>
        <dbReference type="ARBA" id="ARBA00022729"/>
    </source>
</evidence>
<dbReference type="SMART" id="SM00642">
    <property type="entry name" value="Aamy"/>
    <property type="match status" value="1"/>
</dbReference>
<dbReference type="Pfam" id="PF00128">
    <property type="entry name" value="Alpha-amylase"/>
    <property type="match status" value="1"/>
</dbReference>
<keyword evidence="11 14" id="KW-0119">Carbohydrate metabolism</keyword>
<dbReference type="InterPro" id="IPR013780">
    <property type="entry name" value="Glyco_hydro_b"/>
</dbReference>
<evidence type="ECO:0000256" key="11">
    <source>
        <dbReference type="ARBA" id="ARBA00023277"/>
    </source>
</evidence>
<dbReference type="Pfam" id="PF09260">
    <property type="entry name" value="A_amylase_dom_C"/>
    <property type="match status" value="1"/>
</dbReference>
<organism evidence="17 18">
    <name type="scientific">Phlyctema vagabunda</name>
    <dbReference type="NCBI Taxonomy" id="108571"/>
    <lineage>
        <taxon>Eukaryota</taxon>
        <taxon>Fungi</taxon>
        <taxon>Dikarya</taxon>
        <taxon>Ascomycota</taxon>
        <taxon>Pezizomycotina</taxon>
        <taxon>Leotiomycetes</taxon>
        <taxon>Helotiales</taxon>
        <taxon>Dermateaceae</taxon>
        <taxon>Phlyctema</taxon>
    </lineage>
</organism>
<feature type="domain" description="Glycosyl hydrolase family 13 catalytic" evidence="16">
    <location>
        <begin position="39"/>
        <end position="400"/>
    </location>
</feature>
<dbReference type="SUPFAM" id="SSF51445">
    <property type="entry name" value="(Trans)glycosidases"/>
    <property type="match status" value="1"/>
</dbReference>
<dbReference type="Proteomes" id="UP001629113">
    <property type="component" value="Unassembled WGS sequence"/>
</dbReference>
<dbReference type="EMBL" id="JBFCZG010000010">
    <property type="protein sequence ID" value="KAL3417883.1"/>
    <property type="molecule type" value="Genomic_DNA"/>
</dbReference>
<evidence type="ECO:0000313" key="18">
    <source>
        <dbReference type="Proteomes" id="UP001629113"/>
    </source>
</evidence>
<dbReference type="InterPro" id="IPR013777">
    <property type="entry name" value="A-amylase-like"/>
</dbReference>
<dbReference type="InterPro" id="IPR017853">
    <property type="entry name" value="GH"/>
</dbReference>
<keyword evidence="5" id="KW-0479">Metal-binding</keyword>
<dbReference type="InterPro" id="IPR006047">
    <property type="entry name" value="GH13_cat_dom"/>
</dbReference>
<keyword evidence="8" id="KW-0106">Calcium</keyword>
<comment type="caution">
    <text evidence="17">The sequence shown here is derived from an EMBL/GenBank/DDBJ whole genome shotgun (WGS) entry which is preliminary data.</text>
</comment>
<evidence type="ECO:0000256" key="2">
    <source>
        <dbReference type="ARBA" id="ARBA00001913"/>
    </source>
</evidence>
<dbReference type="CDD" id="cd11319">
    <property type="entry name" value="AmyAc_euk_AmyA"/>
    <property type="match status" value="1"/>
</dbReference>
<dbReference type="PIRSF" id="PIRSF001024">
    <property type="entry name" value="Alph-amyl_fung"/>
    <property type="match status" value="1"/>
</dbReference>
<accession>A0ABR4P3J3</accession>
<evidence type="ECO:0000256" key="14">
    <source>
        <dbReference type="RuleBase" id="RU361134"/>
    </source>
</evidence>
<dbReference type="SUPFAM" id="SSF51011">
    <property type="entry name" value="Glycosyl hydrolase domain"/>
    <property type="match status" value="1"/>
</dbReference>
<comment type="similarity">
    <text evidence="3 13">Belongs to the glycosyl hydrolase 13 family.</text>
</comment>
<sequence>MQSRSGILLAGFNLLIFCLTFDLVHAATRDEWRSRSIYQLVTDRFARTDGSTDYPCNTTARLHCGGTYQGIINQLDYIQGMGFTAVWISPVVKNIEEMTEYGEAYHGYWPADINEVNPLFGTPDDLKSLSNELHKRNMFLMVDVVVNHMAIAGPGEKANFSGLSPFNKAEYYHPYCVITDYLHNKTIYQNCWMGDDIVALADLDTENEFVISTWQTWITNLVADYSIDGLRIDAAKHVDQEFWPKFQSAAGVFTLGEILDPEAPSACEWSFGGGLDSILNYPSYYNITQIFQNSSTNLGAFEDKFKAVAVDCYDSSIIGTFTENHDTPRFAAITDDLSRQMSALTYSFLSDGIPIVYYGAEQRFNGAADPDNREALWLAEGGYNTEAPLYKLVKKLNKIHTVMSDLTESKNHFDWSPYWAYRSKTVFVKEDVLVFRKGHGASILGALTNIGVGDIDVGPYNVTDSNFVTGNTIVEILGCQSQKVGHGGSFNITLVNGEPQIWVPEKLIDPSEFCEGSIKKINQ</sequence>
<feature type="signal peptide" evidence="15">
    <location>
        <begin position="1"/>
        <end position="26"/>
    </location>
</feature>
<name>A0ABR4P3J3_9HELO</name>
<keyword evidence="18" id="KW-1185">Reference proteome</keyword>
<dbReference type="PANTHER" id="PTHR10357:SF215">
    <property type="entry name" value="ALPHA-AMYLASE 1"/>
    <property type="match status" value="1"/>
</dbReference>
<keyword evidence="6 15" id="KW-0732">Signal</keyword>
<dbReference type="InterPro" id="IPR006046">
    <property type="entry name" value="Alpha_amylase"/>
</dbReference>
<dbReference type="PRINTS" id="PR00110">
    <property type="entry name" value="ALPHAAMYLASE"/>
</dbReference>
<evidence type="ECO:0000256" key="15">
    <source>
        <dbReference type="SAM" id="SignalP"/>
    </source>
</evidence>
<evidence type="ECO:0000256" key="8">
    <source>
        <dbReference type="ARBA" id="ARBA00022837"/>
    </source>
</evidence>
<dbReference type="PANTHER" id="PTHR10357">
    <property type="entry name" value="ALPHA-AMYLASE FAMILY MEMBER"/>
    <property type="match status" value="1"/>
</dbReference>
<evidence type="ECO:0000256" key="10">
    <source>
        <dbReference type="ARBA" id="ARBA00023180"/>
    </source>
</evidence>
<proteinExistence type="inferred from homology"/>
<reference evidence="17 18" key="1">
    <citation type="submission" date="2024-06" db="EMBL/GenBank/DDBJ databases">
        <title>Complete genome of Phlyctema vagabunda strain 19-DSS-EL-015.</title>
        <authorList>
            <person name="Fiorenzani C."/>
        </authorList>
    </citation>
    <scope>NUCLEOTIDE SEQUENCE [LARGE SCALE GENOMIC DNA]</scope>
    <source>
        <strain evidence="17 18">19-DSS-EL-015</strain>
    </source>
</reference>
<evidence type="ECO:0000256" key="12">
    <source>
        <dbReference type="ARBA" id="ARBA00023295"/>
    </source>
</evidence>